<dbReference type="EMBL" id="VSSQ01127884">
    <property type="protein sequence ID" value="MPN56942.1"/>
    <property type="molecule type" value="Genomic_DNA"/>
</dbReference>
<feature type="region of interest" description="Disordered" evidence="1">
    <location>
        <begin position="27"/>
        <end position="51"/>
    </location>
</feature>
<organism evidence="2">
    <name type="scientific">bioreactor metagenome</name>
    <dbReference type="NCBI Taxonomy" id="1076179"/>
    <lineage>
        <taxon>unclassified sequences</taxon>
        <taxon>metagenomes</taxon>
        <taxon>ecological metagenomes</taxon>
    </lineage>
</organism>
<proteinExistence type="predicted"/>
<dbReference type="AlphaFoldDB" id="A0A645J1F3"/>
<sequence>MLAGDFPGKPYRHDRVEFGRAFQRACNDPVKRKDKGERHRKQERAHDKRVRRAPLPFRHCCHIRPSYSFVRIRRNWNALNSAIRMARMTPMAFA</sequence>
<evidence type="ECO:0000313" key="2">
    <source>
        <dbReference type="EMBL" id="MPN56942.1"/>
    </source>
</evidence>
<evidence type="ECO:0000256" key="1">
    <source>
        <dbReference type="SAM" id="MobiDB-lite"/>
    </source>
</evidence>
<accession>A0A645J1F3</accession>
<protein>
    <submittedName>
        <fullName evidence="2">Uncharacterized protein</fullName>
    </submittedName>
</protein>
<feature type="compositionally biased region" description="Basic residues" evidence="1">
    <location>
        <begin position="38"/>
        <end position="51"/>
    </location>
</feature>
<gene>
    <name evidence="2" type="ORF">SDC9_204635</name>
</gene>
<comment type="caution">
    <text evidence="2">The sequence shown here is derived from an EMBL/GenBank/DDBJ whole genome shotgun (WGS) entry which is preliminary data.</text>
</comment>
<name>A0A645J1F3_9ZZZZ</name>
<reference evidence="2" key="1">
    <citation type="submission" date="2019-08" db="EMBL/GenBank/DDBJ databases">
        <authorList>
            <person name="Kucharzyk K."/>
            <person name="Murdoch R.W."/>
            <person name="Higgins S."/>
            <person name="Loffler F."/>
        </authorList>
    </citation>
    <scope>NUCLEOTIDE SEQUENCE</scope>
</reference>